<dbReference type="InterPro" id="IPR011006">
    <property type="entry name" value="CheY-like_superfamily"/>
</dbReference>
<evidence type="ECO:0000259" key="5">
    <source>
        <dbReference type="PROSITE" id="PS50110"/>
    </source>
</evidence>
<dbReference type="SMART" id="SM00091">
    <property type="entry name" value="PAS"/>
    <property type="match status" value="1"/>
</dbReference>
<dbReference type="SUPFAM" id="SSF52172">
    <property type="entry name" value="CheY-like"/>
    <property type="match status" value="1"/>
</dbReference>
<dbReference type="PROSITE" id="PS50109">
    <property type="entry name" value="HIS_KIN"/>
    <property type="match status" value="1"/>
</dbReference>
<dbReference type="PANTHER" id="PTHR43719">
    <property type="entry name" value="TWO-COMPONENT HISTIDINE KINASE"/>
    <property type="match status" value="1"/>
</dbReference>
<dbReference type="InterPro" id="IPR058846">
    <property type="entry name" value="PAS-like"/>
</dbReference>
<comment type="caution">
    <text evidence="7">The sequence shown here is derived from an EMBL/GenBank/DDBJ whole genome shotgun (WGS) entry which is preliminary data.</text>
</comment>
<organism evidence="7 8">
    <name type="scientific">Phyllosticta capitalensis</name>
    <dbReference type="NCBI Taxonomy" id="121624"/>
    <lineage>
        <taxon>Eukaryota</taxon>
        <taxon>Fungi</taxon>
        <taxon>Dikarya</taxon>
        <taxon>Ascomycota</taxon>
        <taxon>Pezizomycotina</taxon>
        <taxon>Dothideomycetes</taxon>
        <taxon>Dothideomycetes incertae sedis</taxon>
        <taxon>Botryosphaeriales</taxon>
        <taxon>Phyllostictaceae</taxon>
        <taxon>Phyllosticta</taxon>
    </lineage>
</organism>
<feature type="region of interest" description="Disordered" evidence="3">
    <location>
        <begin position="1"/>
        <end position="43"/>
    </location>
</feature>
<dbReference type="InterPro" id="IPR036097">
    <property type="entry name" value="HisK_dim/P_sf"/>
</dbReference>
<dbReference type="SUPFAM" id="SSF55785">
    <property type="entry name" value="PYP-like sensor domain (PAS domain)"/>
    <property type="match status" value="1"/>
</dbReference>
<dbReference type="Pfam" id="PF00072">
    <property type="entry name" value="Response_reg"/>
    <property type="match status" value="1"/>
</dbReference>
<feature type="compositionally biased region" description="Low complexity" evidence="3">
    <location>
        <begin position="1210"/>
        <end position="1229"/>
    </location>
</feature>
<protein>
    <submittedName>
        <fullName evidence="7">Aerobic respiration control sensor protein-like protein arcB</fullName>
    </submittedName>
</protein>
<dbReference type="InterPro" id="IPR005467">
    <property type="entry name" value="His_kinase_dom"/>
</dbReference>
<dbReference type="InterPro" id="IPR036890">
    <property type="entry name" value="HATPase_C_sf"/>
</dbReference>
<feature type="region of interest" description="Disordered" evidence="3">
    <location>
        <begin position="176"/>
        <end position="212"/>
    </location>
</feature>
<dbReference type="CDD" id="cd17546">
    <property type="entry name" value="REC_hyHK_CKI1_RcsC-like"/>
    <property type="match status" value="1"/>
</dbReference>
<dbReference type="InterPro" id="IPR004358">
    <property type="entry name" value="Sig_transdc_His_kin-like_C"/>
</dbReference>
<dbReference type="InterPro" id="IPR003594">
    <property type="entry name" value="HATPase_dom"/>
</dbReference>
<dbReference type="SMART" id="SM00448">
    <property type="entry name" value="REC"/>
    <property type="match status" value="1"/>
</dbReference>
<dbReference type="EMBL" id="JBBWRZ010000001">
    <property type="protein sequence ID" value="KAK8246740.1"/>
    <property type="molecule type" value="Genomic_DNA"/>
</dbReference>
<dbReference type="SMART" id="SM00388">
    <property type="entry name" value="HisKA"/>
    <property type="match status" value="1"/>
</dbReference>
<evidence type="ECO:0000256" key="2">
    <source>
        <dbReference type="PROSITE-ProRule" id="PRU00169"/>
    </source>
</evidence>
<dbReference type="InterPro" id="IPR050956">
    <property type="entry name" value="2C_system_His_kinase"/>
</dbReference>
<dbReference type="PANTHER" id="PTHR43719:SF30">
    <property type="entry name" value="TWO-COMPONENT SYSTEM RESPONSE REGULATOR"/>
    <property type="match status" value="1"/>
</dbReference>
<dbReference type="PRINTS" id="PR00344">
    <property type="entry name" value="BCTRLSENSOR"/>
</dbReference>
<dbReference type="InterPro" id="IPR000014">
    <property type="entry name" value="PAS"/>
</dbReference>
<dbReference type="Gene3D" id="3.30.565.10">
    <property type="entry name" value="Histidine kinase-like ATPase, C-terminal domain"/>
    <property type="match status" value="1"/>
</dbReference>
<dbReference type="NCBIfam" id="TIGR00229">
    <property type="entry name" value="sensory_box"/>
    <property type="match status" value="1"/>
</dbReference>
<feature type="modified residue" description="4-aspartylphosphate" evidence="2">
    <location>
        <position position="1253"/>
    </location>
</feature>
<feature type="compositionally biased region" description="Polar residues" evidence="3">
    <location>
        <begin position="1230"/>
        <end position="1242"/>
    </location>
</feature>
<feature type="compositionally biased region" description="Polar residues" evidence="3">
    <location>
        <begin position="12"/>
        <end position="25"/>
    </location>
</feature>
<feature type="region of interest" description="Disordered" evidence="3">
    <location>
        <begin position="1207"/>
        <end position="1242"/>
    </location>
</feature>
<dbReference type="Gene3D" id="3.30.450.20">
    <property type="entry name" value="PAS domain"/>
    <property type="match status" value="2"/>
</dbReference>
<dbReference type="PROSITE" id="PS50110">
    <property type="entry name" value="RESPONSE_REGULATORY"/>
    <property type="match status" value="1"/>
</dbReference>
<dbReference type="InterPro" id="IPR001789">
    <property type="entry name" value="Sig_transdc_resp-reg_receiver"/>
</dbReference>
<dbReference type="Gene3D" id="3.40.50.2300">
    <property type="match status" value="1"/>
</dbReference>
<feature type="domain" description="PAS" evidence="6">
    <location>
        <begin position="643"/>
        <end position="714"/>
    </location>
</feature>
<dbReference type="SUPFAM" id="SSF55874">
    <property type="entry name" value="ATPase domain of HSP90 chaperone/DNA topoisomerase II/histidine kinase"/>
    <property type="match status" value="1"/>
</dbReference>
<keyword evidence="1 2" id="KW-0597">Phosphoprotein</keyword>
<feature type="compositionally biased region" description="Basic and acidic residues" evidence="3">
    <location>
        <begin position="1127"/>
        <end position="1138"/>
    </location>
</feature>
<dbReference type="Pfam" id="PF00512">
    <property type="entry name" value="HisKA"/>
    <property type="match status" value="1"/>
</dbReference>
<dbReference type="Proteomes" id="UP001492380">
    <property type="component" value="Unassembled WGS sequence"/>
</dbReference>
<evidence type="ECO:0000256" key="1">
    <source>
        <dbReference type="ARBA" id="ARBA00022553"/>
    </source>
</evidence>
<feature type="domain" description="Response regulatory" evidence="5">
    <location>
        <begin position="1160"/>
        <end position="1324"/>
    </location>
</feature>
<reference evidence="7 8" key="1">
    <citation type="submission" date="2024-04" db="EMBL/GenBank/DDBJ databases">
        <title>Phyllosticta paracitricarpa is synonymous to the EU quarantine fungus P. citricarpa based on phylogenomic analyses.</title>
        <authorList>
            <consortium name="Lawrence Berkeley National Laboratory"/>
            <person name="Van Ingen-Buijs V.A."/>
            <person name="Van Westerhoven A.C."/>
            <person name="Haridas S."/>
            <person name="Skiadas P."/>
            <person name="Martin F."/>
            <person name="Groenewald J.Z."/>
            <person name="Crous P.W."/>
            <person name="Seidl M.F."/>
        </authorList>
    </citation>
    <scope>NUCLEOTIDE SEQUENCE [LARGE SCALE GENOMIC DNA]</scope>
    <source>
        <strain evidence="7 8">CBS 123374</strain>
    </source>
</reference>
<name>A0ABR1Z2V6_9PEZI</name>
<dbReference type="InterPro" id="IPR035965">
    <property type="entry name" value="PAS-like_dom_sf"/>
</dbReference>
<dbReference type="PROSITE" id="PS50112">
    <property type="entry name" value="PAS"/>
    <property type="match status" value="1"/>
</dbReference>
<dbReference type="Pfam" id="PF26131">
    <property type="entry name" value="PAS-like"/>
    <property type="match status" value="1"/>
</dbReference>
<dbReference type="CDD" id="cd00130">
    <property type="entry name" value="PAS"/>
    <property type="match status" value="1"/>
</dbReference>
<dbReference type="SMART" id="SM00387">
    <property type="entry name" value="HATPase_c"/>
    <property type="match status" value="1"/>
</dbReference>
<proteinExistence type="predicted"/>
<feature type="region of interest" description="Disordered" evidence="3">
    <location>
        <begin position="1106"/>
        <end position="1143"/>
    </location>
</feature>
<feature type="domain" description="Histidine kinase" evidence="4">
    <location>
        <begin position="801"/>
        <end position="1083"/>
    </location>
</feature>
<evidence type="ECO:0000259" key="6">
    <source>
        <dbReference type="PROSITE" id="PS50112"/>
    </source>
</evidence>
<dbReference type="Gene3D" id="1.10.287.130">
    <property type="match status" value="1"/>
</dbReference>
<evidence type="ECO:0000313" key="8">
    <source>
        <dbReference type="Proteomes" id="UP001492380"/>
    </source>
</evidence>
<dbReference type="InterPro" id="IPR003661">
    <property type="entry name" value="HisK_dim/P_dom"/>
</dbReference>
<gene>
    <name evidence="7" type="ORF">HDK90DRAFT_19150</name>
</gene>
<accession>A0ABR1Z2V6</accession>
<dbReference type="SUPFAM" id="SSF47384">
    <property type="entry name" value="Homodimeric domain of signal transducing histidine kinase"/>
    <property type="match status" value="1"/>
</dbReference>
<evidence type="ECO:0000256" key="3">
    <source>
        <dbReference type="SAM" id="MobiDB-lite"/>
    </source>
</evidence>
<dbReference type="Pfam" id="PF02518">
    <property type="entry name" value="HATPase_c"/>
    <property type="match status" value="1"/>
</dbReference>
<keyword evidence="8" id="KW-1185">Reference proteome</keyword>
<feature type="compositionally biased region" description="Basic and acidic residues" evidence="3">
    <location>
        <begin position="29"/>
        <end position="43"/>
    </location>
</feature>
<evidence type="ECO:0000259" key="4">
    <source>
        <dbReference type="PROSITE" id="PS50109"/>
    </source>
</evidence>
<evidence type="ECO:0000313" key="7">
    <source>
        <dbReference type="EMBL" id="KAK8246740.1"/>
    </source>
</evidence>
<dbReference type="CDD" id="cd00082">
    <property type="entry name" value="HisKA"/>
    <property type="match status" value="1"/>
</dbReference>
<sequence>MNNGAATEGAVHTTSAAMSHNSSSLAAVPKDHDPLPTMNRRYENGPEKCRPVVDALKAVGLVDFLVQDPRPTFILDLDIADKSGCLLQPVYFNPAVHATVDSDLMSLVSGKENMDSPGAYSVRPYTKFRKWMFSRKKESRMEAFTYSGMRWTKVILENRWSIISALEKERRPSVPEIITTEGSPSVSRAATPGSRTPKEASHSRRPSNVRTRSHDDIHILQQTSGWAQVPEEAITRLSRLSHIQSVGRDECGEYGNGFDWTADPPCGELTEWMKFVRSIDWDKTALGPRKSWSSQLRAMANLVLRDTRPAVLFMGPEVIMLYNEPYLELIGDLHPMAMGKSATVALKEYWDHFTPFTARNILLGESVQEHNLPIFLMRRGALEETYFSFTMIPILGDHGKVIGHYEPVTESTKDVVSQRRLSTLLLLSEATSRARTLDSFWKLLLGALSENEKDVPFALLYAMEDEDSSDTMSISTTSSSIGKQCVLKGSLGVPDGHPAAPSRVDFWMSSEGFVPFLREAIKSRGLTILDFEDGMIPPGMLDGIQWRGFGDPSRYAVICPICPTTTKNVLGFLVVGINPRRPYDEEYQTFMGVTSRLLATSGASVVLHEEDIRQRERMITQAELMKANLAEQLVVSQKEAERNEKKFQRFAERADVGIFIVGSDGRFTYRNQAWFNISQLSEDLIDFRETWQELCLPEDQGRCEQHFSGLMTEKEPVAMELRLKRKWKPPHYTTDESEDHWNHSMWILISAFPELSDSGEVQEIVGAVTDISRLKWGEGLQKKRTNDALRSKRQLESFIDTTSHEMRNPLSAIIQCADSIIESHSQKINSGQEMAKTCRQLLKDGVEAAQTIAQCSQHMKCIVDDVLTMSKLDSGLLVMTPVDAQPDSIGRHAVKMFEAEAKAADVALKFRVEPSYRTIVGTDHISLDPTRLLQILINLVTNAIKFTRLEATRKITVSVSAAVIRPVVYPNGTDSSIRTVAADEAPSLLTDWAQDPEQNLFIQYSVEDTGRGLSDDEKELLFARFSQASPRTHISYGGSGLGLFISRRLSEMHGGEIWFSSSSKHSGSSQHGSTFSFYIKARRSSRDQDCPGEATQLIPDLMTPLAAESPASESPPCRKASGASSIHDSEKGDDEKVRPKPFRRPSMLRRLSVVPPSPIHILLVEDNLINQRVLANQLRNKGWEVSVANHGAEALEFLRRTKYCAHRQTEASSASSPTSTISSFTTNTTDNPKSSFDSSSNEPPVALDLILMDWEMPVMDGLTAVREIRRLQREGSIKGHVPVIAVTANVRGEQISTALEAGMDDVVSKPFRVPELAKKMTELVCKMGGSGHG</sequence>